<name>A0A5C6QE54_9GAMM</name>
<organism evidence="4 6">
    <name type="scientific">Colwellia hornerae</name>
    <dbReference type="NCBI Taxonomy" id="89402"/>
    <lineage>
        <taxon>Bacteria</taxon>
        <taxon>Pseudomonadati</taxon>
        <taxon>Pseudomonadota</taxon>
        <taxon>Gammaproteobacteria</taxon>
        <taxon>Alteromonadales</taxon>
        <taxon>Colwelliaceae</taxon>
        <taxon>Colwellia</taxon>
    </lineage>
</organism>
<dbReference type="EMBL" id="VOLR01000019">
    <property type="protein sequence ID" value="TWX57460.1"/>
    <property type="molecule type" value="Genomic_DNA"/>
</dbReference>
<keyword evidence="5" id="KW-1185">Reference proteome</keyword>
<evidence type="ECO:0000313" key="6">
    <source>
        <dbReference type="Proteomes" id="UP000321917"/>
    </source>
</evidence>
<dbReference type="AlphaFoldDB" id="A0A5C6QE54"/>
<dbReference type="InterPro" id="IPR022134">
    <property type="entry name" value="DUF3667"/>
</dbReference>
<dbReference type="Proteomes" id="UP000321525">
    <property type="component" value="Unassembled WGS sequence"/>
</dbReference>
<protein>
    <submittedName>
        <fullName evidence="4">DUF3667 domain-containing protein</fullName>
    </submittedName>
</protein>
<feature type="region of interest" description="Disordered" evidence="1">
    <location>
        <begin position="1"/>
        <end position="21"/>
    </location>
</feature>
<dbReference type="OrthoDB" id="9111327at2"/>
<keyword evidence="2" id="KW-1133">Transmembrane helix</keyword>
<feature type="transmembrane region" description="Helical" evidence="2">
    <location>
        <begin position="345"/>
        <end position="363"/>
    </location>
</feature>
<proteinExistence type="predicted"/>
<gene>
    <name evidence="3" type="ORF">ESZ26_13590</name>
    <name evidence="4" type="ORF">ESZ27_09740</name>
</gene>
<keyword evidence="2" id="KW-0472">Membrane</keyword>
<evidence type="ECO:0000313" key="5">
    <source>
        <dbReference type="Proteomes" id="UP000321525"/>
    </source>
</evidence>
<feature type="transmembrane region" description="Helical" evidence="2">
    <location>
        <begin position="306"/>
        <end position="325"/>
    </location>
</feature>
<dbReference type="EMBL" id="VOLQ01000016">
    <property type="protein sequence ID" value="TWX66963.1"/>
    <property type="molecule type" value="Genomic_DNA"/>
</dbReference>
<keyword evidence="2" id="KW-0812">Transmembrane</keyword>
<evidence type="ECO:0000256" key="1">
    <source>
        <dbReference type="SAM" id="MobiDB-lite"/>
    </source>
</evidence>
<feature type="transmembrane region" description="Helical" evidence="2">
    <location>
        <begin position="110"/>
        <end position="128"/>
    </location>
</feature>
<evidence type="ECO:0000256" key="2">
    <source>
        <dbReference type="SAM" id="Phobius"/>
    </source>
</evidence>
<dbReference type="RefSeq" id="WP_146800019.1">
    <property type="nucleotide sequence ID" value="NZ_VOLP01000018.1"/>
</dbReference>
<evidence type="ECO:0000313" key="3">
    <source>
        <dbReference type="EMBL" id="TWX57460.1"/>
    </source>
</evidence>
<dbReference type="Proteomes" id="UP000321917">
    <property type="component" value="Unassembled WGS sequence"/>
</dbReference>
<feature type="compositionally biased region" description="Basic and acidic residues" evidence="1">
    <location>
        <begin position="1"/>
        <end position="11"/>
    </location>
</feature>
<feature type="transmembrane region" description="Helical" evidence="2">
    <location>
        <begin position="369"/>
        <end position="391"/>
    </location>
</feature>
<evidence type="ECO:0000313" key="4">
    <source>
        <dbReference type="EMBL" id="TWX66963.1"/>
    </source>
</evidence>
<feature type="transmembrane region" description="Helical" evidence="2">
    <location>
        <begin position="412"/>
        <end position="431"/>
    </location>
</feature>
<feature type="compositionally biased region" description="Polar residues" evidence="1">
    <location>
        <begin position="12"/>
        <end position="21"/>
    </location>
</feature>
<reference evidence="4 6" key="1">
    <citation type="submission" date="2019-07" db="EMBL/GenBank/DDBJ databases">
        <title>Genomes of sea-ice associated Colwellia species.</title>
        <authorList>
            <person name="Bowman J.P."/>
        </authorList>
    </citation>
    <scope>NUCLEOTIDE SEQUENCE [LARGE SCALE GENOMIC DNA]</scope>
    <source>
        <strain evidence="3 5">ACAM 607</strain>
        <strain evidence="4 6">IC036</strain>
    </source>
</reference>
<dbReference type="Pfam" id="PF12412">
    <property type="entry name" value="DUF3667"/>
    <property type="match status" value="1"/>
</dbReference>
<sequence length="434" mass="49391">MQNAELVEKNSDVNTTLSLPKQPDNFKSSANNHCDNCHQPLNGPFCAQCGQQAESTLKYFWVVILHLLDDIFSFDSRAVRTILPLVTRPGFLTNEYIAGKRVHYVPPLRLYLFVSIVFFITLKFFVLADSNKILTVSDNQTSITQIKDQLVLLEKNKLKAMDASPINTVDLLVITKSITKFETFLKDINKDYSIEINRPLVDMTKELVDLELEQFKDEQPLSGHKKERYDLLTSNITKFKNGETLDKVDKAFTTIGNNVDGSLSFDFLSEDSNKKLNAFAESLIKKAEKAFHSDTAPLVQEVIGKLPQLMFVLLPIFAVLLKIMFMFSKRLYMEHLTVALHSHSFIFFTILLVELLDVFAGYSETALPVITGAIEFASKALLTWIPIYLFIMQKRVYKQGYFFTFIKYSLIGTAYMILIGFTGVIAFVWGLTDI</sequence>
<accession>A0A5C6QE54</accession>
<comment type="caution">
    <text evidence="4">The sequence shown here is derived from an EMBL/GenBank/DDBJ whole genome shotgun (WGS) entry which is preliminary data.</text>
</comment>